<dbReference type="InterPro" id="IPR002772">
    <property type="entry name" value="Glyco_hydro_3_C"/>
</dbReference>
<dbReference type="PANTHER" id="PTHR42721">
    <property type="entry name" value="SUGAR HYDROLASE-RELATED"/>
    <property type="match status" value="1"/>
</dbReference>
<dbReference type="Pfam" id="PF01915">
    <property type="entry name" value="Glyco_hydro_3_C"/>
    <property type="match status" value="1"/>
</dbReference>
<dbReference type="SUPFAM" id="SSF52279">
    <property type="entry name" value="Beta-D-glucan exohydrolase, C-terminal domain"/>
    <property type="match status" value="1"/>
</dbReference>
<keyword evidence="3 5" id="KW-0378">Hydrolase</keyword>
<dbReference type="AlphaFoldDB" id="A0A7J4XDA6"/>
<reference evidence="5 6" key="1">
    <citation type="journal article" date="2019" name="Nat. Med.">
        <title>A library of human gut bacterial isolates paired with longitudinal multiomics data enables mechanistic microbiome research.</title>
        <authorList>
            <person name="Poyet M."/>
            <person name="Groussin M."/>
            <person name="Gibbons S.M."/>
            <person name="Avila-Pacheco J."/>
            <person name="Jiang X."/>
            <person name="Kearney S.M."/>
            <person name="Perrotta A.R."/>
            <person name="Berdy B."/>
            <person name="Zhao S."/>
            <person name="Lieberman T.D."/>
            <person name="Swanson P.K."/>
            <person name="Smith M."/>
            <person name="Roesemann S."/>
            <person name="Alexander J.E."/>
            <person name="Rich S.A."/>
            <person name="Livny J."/>
            <person name="Vlamakis H."/>
            <person name="Clish C."/>
            <person name="Bullock K."/>
            <person name="Deik A."/>
            <person name="Scott J."/>
            <person name="Pierce K.A."/>
            <person name="Xavier R.J."/>
            <person name="Alm E.J."/>
        </authorList>
    </citation>
    <scope>NUCLEOTIDE SEQUENCE [LARGE SCALE GENOMIC DNA]</scope>
    <source>
        <strain evidence="5 6">BIOML-A10</strain>
    </source>
</reference>
<evidence type="ECO:0000313" key="6">
    <source>
        <dbReference type="Proteomes" id="UP000422221"/>
    </source>
</evidence>
<evidence type="ECO:0000259" key="4">
    <source>
        <dbReference type="SMART" id="SM01217"/>
    </source>
</evidence>
<dbReference type="Gene3D" id="3.20.20.300">
    <property type="entry name" value="Glycoside hydrolase, family 3, N-terminal domain"/>
    <property type="match status" value="1"/>
</dbReference>
<dbReference type="InterPro" id="IPR044993">
    <property type="entry name" value="BXL"/>
</dbReference>
<dbReference type="Pfam" id="PF00933">
    <property type="entry name" value="Glyco_hydro_3"/>
    <property type="match status" value="1"/>
</dbReference>
<dbReference type="Gene3D" id="2.60.40.10">
    <property type="entry name" value="Immunoglobulins"/>
    <property type="match status" value="1"/>
</dbReference>
<sequence>MIKRNRLKLLLSGFLLLPGMIFAQQLPYRQSSLPISERVDDLLGRMTLEEKIAQIRHIHSWNVFNGQDLDMEKLGKFTGGVSWGFVEGFPLTGVNCKKNMQLIQKFMVENTRLGIPVFTVAESLHGSVHEGSTIYPQNIAMGSTFRPELAYRKAAMITKDLHAQGMHQVLAPCIDVVRDLRWGRVEESFGEDPVLCGLFGIAEVKGYMDNGISPMLKHYGPHGNPLSGLNLASVECGLRDLHEVYLKPFEMVIRNTPVLAVMSTYNSWNHVPNSASHYLLTEVLRGQFGFKGYVYSDWGAIEMLKTLHRVAHNSEEAAMQAFTAGLDVEASSNCYPLLAGLIQKGKLDEEVLNESVRRVLYAKFKMGLFEDPYGEQYSHSEMHGAESIRLSKEIADESVVLLKNENGLLPLNADKLKSVAVIGPNADQVQFGDYTWSRNNKDGVTPLEGIRRLLGGKATVRYAKGCDLVSLNAGGIKEAVEAVRKSEVAILFCGSASAALARDYKSSTCGEGFDLNDLNLTGVQGQLIKEVYETGTPVVLVLVTGKPFAISWEKKHIPAILTQWYAGEQAGNSIADILFGSISPSGRLTFSYPQTTGHLPVYYNYLPSDKGFYKNPGSYESPGRDYVFSSPDALWAFGHGLTYTSFVYKNLRTDKEHYGLNDTIYIDVDIKNTGKREGKEVVQLYVNDKVSTVVTPVKQLRDFKKVDVEAGKTETVKLKVAVNDLYIVNAGNKRVVEPGEFELQVGAASDNILQSKVVSVGEFVSTALVEEQKILKSSKTISVHGEVRDVQATLIGKVNIYAKSTGELLGKSDDRGCYRMDVGNKEVLIFSKKGYQNLEVPVDNQEVVNVRMNYGDN</sequence>
<dbReference type="InterPro" id="IPR001764">
    <property type="entry name" value="Glyco_hydro_3_N"/>
</dbReference>
<dbReference type="InterPro" id="IPR026891">
    <property type="entry name" value="Fn3-like"/>
</dbReference>
<evidence type="ECO:0000256" key="3">
    <source>
        <dbReference type="ARBA" id="ARBA00022801"/>
    </source>
</evidence>
<keyword evidence="2" id="KW-0732">Signal</keyword>
<accession>A0A7J4XDA6</accession>
<dbReference type="GO" id="GO:0046556">
    <property type="term" value="F:alpha-L-arabinofuranosidase activity"/>
    <property type="evidence" value="ECO:0007669"/>
    <property type="project" value="TreeGrafter"/>
</dbReference>
<dbReference type="InterPro" id="IPR017853">
    <property type="entry name" value="GH"/>
</dbReference>
<dbReference type="GO" id="GO:0031222">
    <property type="term" value="P:arabinan catabolic process"/>
    <property type="evidence" value="ECO:0007669"/>
    <property type="project" value="TreeGrafter"/>
</dbReference>
<dbReference type="SMART" id="SM01217">
    <property type="entry name" value="Fn3_like"/>
    <property type="match status" value="1"/>
</dbReference>
<evidence type="ECO:0000256" key="1">
    <source>
        <dbReference type="ARBA" id="ARBA00005336"/>
    </source>
</evidence>
<gene>
    <name evidence="5" type="ORF">F3F73_21325</name>
</gene>
<name>A0A7J4XDA6_9BACE</name>
<evidence type="ECO:0000313" key="5">
    <source>
        <dbReference type="EMBL" id="KAA3758055.1"/>
    </source>
</evidence>
<dbReference type="GO" id="GO:0045493">
    <property type="term" value="P:xylan catabolic process"/>
    <property type="evidence" value="ECO:0007669"/>
    <property type="project" value="InterPro"/>
</dbReference>
<dbReference type="FunFam" id="2.60.40.10:FF:000495">
    <property type="entry name" value="Periplasmic beta-glucosidase"/>
    <property type="match status" value="1"/>
</dbReference>
<dbReference type="Proteomes" id="UP000422221">
    <property type="component" value="Unassembled WGS sequence"/>
</dbReference>
<dbReference type="PANTHER" id="PTHR42721:SF3">
    <property type="entry name" value="BETA-D-XYLOSIDASE 5-RELATED"/>
    <property type="match status" value="1"/>
</dbReference>
<dbReference type="FunFam" id="3.40.50.1700:FF:000009">
    <property type="entry name" value="Periplasmic beta-glucosidase"/>
    <property type="match status" value="1"/>
</dbReference>
<dbReference type="InterPro" id="IPR036881">
    <property type="entry name" value="Glyco_hydro_3_C_sf"/>
</dbReference>
<dbReference type="PRINTS" id="PR00133">
    <property type="entry name" value="GLHYDRLASE3"/>
</dbReference>
<dbReference type="InterPro" id="IPR013783">
    <property type="entry name" value="Ig-like_fold"/>
</dbReference>
<evidence type="ECO:0000256" key="2">
    <source>
        <dbReference type="ARBA" id="ARBA00022729"/>
    </source>
</evidence>
<feature type="domain" description="Fibronectin type III-like" evidence="4">
    <location>
        <begin position="680"/>
        <end position="749"/>
    </location>
</feature>
<organism evidence="5 6">
    <name type="scientific">Bacteroides salyersiae</name>
    <dbReference type="NCBI Taxonomy" id="291644"/>
    <lineage>
        <taxon>Bacteria</taxon>
        <taxon>Pseudomonadati</taxon>
        <taxon>Bacteroidota</taxon>
        <taxon>Bacteroidia</taxon>
        <taxon>Bacteroidales</taxon>
        <taxon>Bacteroidaceae</taxon>
        <taxon>Bacteroides</taxon>
    </lineage>
</organism>
<comment type="similarity">
    <text evidence="1">Belongs to the glycosyl hydrolase 3 family.</text>
</comment>
<comment type="caution">
    <text evidence="5">The sequence shown here is derived from an EMBL/GenBank/DDBJ whole genome shotgun (WGS) entry which is preliminary data.</text>
</comment>
<dbReference type="GO" id="GO:0008422">
    <property type="term" value="F:beta-glucosidase activity"/>
    <property type="evidence" value="ECO:0007669"/>
    <property type="project" value="UniProtKB-ARBA"/>
</dbReference>
<dbReference type="Pfam" id="PF14310">
    <property type="entry name" value="Fn3-like"/>
    <property type="match status" value="1"/>
</dbReference>
<dbReference type="InterPro" id="IPR036962">
    <property type="entry name" value="Glyco_hydro_3_N_sf"/>
</dbReference>
<dbReference type="EMBL" id="VWMK01000029">
    <property type="protein sequence ID" value="KAA3758055.1"/>
    <property type="molecule type" value="Genomic_DNA"/>
</dbReference>
<dbReference type="SUPFAM" id="SSF51445">
    <property type="entry name" value="(Trans)glycosidases"/>
    <property type="match status" value="1"/>
</dbReference>
<dbReference type="RefSeq" id="WP_055295663.1">
    <property type="nucleotide sequence ID" value="NZ_CAXSTI010000014.1"/>
</dbReference>
<dbReference type="GO" id="GO:0009044">
    <property type="term" value="F:xylan 1,4-beta-xylosidase activity"/>
    <property type="evidence" value="ECO:0007669"/>
    <property type="project" value="InterPro"/>
</dbReference>
<dbReference type="Gene3D" id="3.40.50.1700">
    <property type="entry name" value="Glycoside hydrolase family 3 C-terminal domain"/>
    <property type="match status" value="1"/>
</dbReference>
<dbReference type="GeneID" id="93118223"/>
<protein>
    <submittedName>
        <fullName evidence="5">Glycosyl hydrolase</fullName>
    </submittedName>
</protein>
<proteinExistence type="inferred from homology"/>